<evidence type="ECO:0000256" key="9">
    <source>
        <dbReference type="ARBA" id="ARBA00048504"/>
    </source>
</evidence>
<sequence>MRLAYDVCLPPGDKEENLPPVIFLHGMMDSRKTWKYIAPAVAKSTGRKVYAIDARNHGESPWRDEITFDILAEDQHSFLTQHNIRKAVYIGHSMGGRTALTLALTHPEKIDKLIVEDMGLMDFRPSSRGPILYLAQLLQEALEQIPRDVDEAKAKQAIVEYMKPLFAGNTKASSKDFKFDLDMIPLKKENGHYVWKTNLKVIEDWLKTDKIRQTLQGVYMGDALFIYGTESFFKVNEDPRIPTFFPRATKLGFEGASHLVHTENPKRFVKEVSDFINNCSYVKSKI</sequence>
<protein>
    <recommendedName>
        <fullName evidence="7">sn-1-specific diacylglycerol lipase ABHD11</fullName>
        <ecNumber evidence="3">3.1.1.116</ecNumber>
    </recommendedName>
    <alternativeName>
        <fullName evidence="4">Alpha/beta hydrolase domain-containing protein 11</fullName>
    </alternativeName>
</protein>
<dbReference type="InterPro" id="IPR000639">
    <property type="entry name" value="Epox_hydrolase-like"/>
</dbReference>
<evidence type="ECO:0000256" key="10">
    <source>
        <dbReference type="ARBA" id="ARBA00048513"/>
    </source>
</evidence>
<dbReference type="PRINTS" id="PR00111">
    <property type="entry name" value="ABHYDROLASE"/>
</dbReference>
<proteinExistence type="inferred from homology"/>
<comment type="catalytic activity">
    <reaction evidence="10">
        <text>1-octadecanoyl-2-(9Z-octadecenoyl)-sn-glycerol + H2O = 2-(9Z-octadecenoyl)-glycerol + octadecanoate + H(+)</text>
        <dbReference type="Rhea" id="RHEA:77103"/>
        <dbReference type="ChEBI" id="CHEBI:15377"/>
        <dbReference type="ChEBI" id="CHEBI:15378"/>
        <dbReference type="ChEBI" id="CHEBI:25629"/>
        <dbReference type="ChEBI" id="CHEBI:73990"/>
        <dbReference type="ChEBI" id="CHEBI:75468"/>
    </reaction>
</comment>
<comment type="catalytic activity">
    <reaction evidence="6">
        <text>a 1,3-diacyl-sn-glycerol + H2O = a 1-acyl-sn-glycerol + a fatty acid + H(+)</text>
        <dbReference type="Rhea" id="RHEA:38503"/>
        <dbReference type="ChEBI" id="CHEBI:15377"/>
        <dbReference type="ChEBI" id="CHEBI:15378"/>
        <dbReference type="ChEBI" id="CHEBI:28868"/>
        <dbReference type="ChEBI" id="CHEBI:64683"/>
        <dbReference type="ChEBI" id="CHEBI:77272"/>
    </reaction>
</comment>
<dbReference type="Proteomes" id="UP000887159">
    <property type="component" value="Unassembled WGS sequence"/>
</dbReference>
<evidence type="ECO:0000256" key="6">
    <source>
        <dbReference type="ARBA" id="ARBA00043742"/>
    </source>
</evidence>
<evidence type="ECO:0000313" key="14">
    <source>
        <dbReference type="Proteomes" id="UP000887159"/>
    </source>
</evidence>
<comment type="catalytic activity">
    <reaction evidence="5">
        <text>a 1,2-diacyl-sn-glycerol + H2O = a 2-acylglycerol + a fatty acid + H(+)</text>
        <dbReference type="Rhea" id="RHEA:33275"/>
        <dbReference type="ChEBI" id="CHEBI:15377"/>
        <dbReference type="ChEBI" id="CHEBI:15378"/>
        <dbReference type="ChEBI" id="CHEBI:17389"/>
        <dbReference type="ChEBI" id="CHEBI:17815"/>
        <dbReference type="ChEBI" id="CHEBI:28868"/>
        <dbReference type="EC" id="3.1.1.116"/>
    </reaction>
</comment>
<evidence type="ECO:0000256" key="11">
    <source>
        <dbReference type="ARBA" id="ARBA00048919"/>
    </source>
</evidence>
<gene>
    <name evidence="13" type="primary">abhd11</name>
    <name evidence="13" type="ORF">TNCV_1467461</name>
</gene>
<name>A0A8X6RVB8_TRICX</name>
<dbReference type="PANTHER" id="PTHR46118:SF4">
    <property type="entry name" value="PROTEIN ABHD11"/>
    <property type="match status" value="1"/>
</dbReference>
<accession>A0A8X6RVB8</accession>
<comment type="catalytic activity">
    <reaction evidence="8">
        <text>1-octadecanoyl-2-(4Z,7Z,10Z,13Z,16Z,19Z-docosahexaenoyl)-sn-glycerol + H2O = 2-(4Z,7Z,10Z,13Z,16Z,19Z-docosahexaenoyl)-glycerol + octadecanoate + H(+)</text>
        <dbReference type="Rhea" id="RHEA:77107"/>
        <dbReference type="ChEBI" id="CHEBI:15377"/>
        <dbReference type="ChEBI" id="CHEBI:15378"/>
        <dbReference type="ChEBI" id="CHEBI:25629"/>
        <dbReference type="ChEBI" id="CHEBI:77129"/>
        <dbReference type="ChEBI" id="CHEBI:186738"/>
    </reaction>
</comment>
<evidence type="ECO:0000256" key="7">
    <source>
        <dbReference type="ARBA" id="ARBA00044064"/>
    </source>
</evidence>
<dbReference type="Pfam" id="PF00561">
    <property type="entry name" value="Abhydrolase_1"/>
    <property type="match status" value="1"/>
</dbReference>
<evidence type="ECO:0000256" key="1">
    <source>
        <dbReference type="ARBA" id="ARBA00008645"/>
    </source>
</evidence>
<comment type="catalytic activity">
    <reaction evidence="9">
        <text>1,2-didecanoylglycerol + H2O = decanoylglycerol + decanoate + H(+)</text>
        <dbReference type="Rhea" id="RHEA:48596"/>
        <dbReference type="ChEBI" id="CHEBI:11152"/>
        <dbReference type="ChEBI" id="CHEBI:15377"/>
        <dbReference type="ChEBI" id="CHEBI:15378"/>
        <dbReference type="ChEBI" id="CHEBI:27689"/>
        <dbReference type="ChEBI" id="CHEBI:90605"/>
    </reaction>
</comment>
<evidence type="ECO:0000256" key="5">
    <source>
        <dbReference type="ARBA" id="ARBA00043667"/>
    </source>
</evidence>
<evidence type="ECO:0000256" key="3">
    <source>
        <dbReference type="ARBA" id="ARBA00026104"/>
    </source>
</evidence>
<comment type="similarity">
    <text evidence="1">Belongs to the AB hydrolase superfamily.</text>
</comment>
<dbReference type="PANTHER" id="PTHR46118">
    <property type="entry name" value="PROTEIN ABHD11"/>
    <property type="match status" value="1"/>
</dbReference>
<evidence type="ECO:0000256" key="4">
    <source>
        <dbReference type="ARBA" id="ARBA00042703"/>
    </source>
</evidence>
<dbReference type="InterPro" id="IPR029058">
    <property type="entry name" value="AB_hydrolase_fold"/>
</dbReference>
<dbReference type="InterPro" id="IPR000073">
    <property type="entry name" value="AB_hydrolase_1"/>
</dbReference>
<comment type="catalytic activity">
    <reaction evidence="11">
        <text>1-octadecanoyl-2-(5Z,8Z,11Z,14Z-eicosatetraenoyl)-sn-glycerol + H2O = 2-(5Z,8Z,11Z,14Z-eicosatetraenoyl)-glycerol + octadecanoate + H(+)</text>
        <dbReference type="Rhea" id="RHEA:38507"/>
        <dbReference type="ChEBI" id="CHEBI:15377"/>
        <dbReference type="ChEBI" id="CHEBI:15378"/>
        <dbReference type="ChEBI" id="CHEBI:25629"/>
        <dbReference type="ChEBI" id="CHEBI:52392"/>
        <dbReference type="ChEBI" id="CHEBI:75728"/>
    </reaction>
</comment>
<comment type="caution">
    <text evidence="13">The sequence shown here is derived from an EMBL/GenBank/DDBJ whole genome shotgun (WGS) entry which is preliminary data.</text>
</comment>
<dbReference type="EMBL" id="BMAU01021230">
    <property type="protein sequence ID" value="GFY01754.1"/>
    <property type="molecule type" value="Genomic_DNA"/>
</dbReference>
<dbReference type="GO" id="GO:0052689">
    <property type="term" value="F:carboxylic ester hydrolase activity"/>
    <property type="evidence" value="ECO:0007669"/>
    <property type="project" value="TreeGrafter"/>
</dbReference>
<keyword evidence="14" id="KW-1185">Reference proteome</keyword>
<evidence type="ECO:0000259" key="12">
    <source>
        <dbReference type="Pfam" id="PF00561"/>
    </source>
</evidence>
<dbReference type="PRINTS" id="PR00412">
    <property type="entry name" value="EPOXHYDRLASE"/>
</dbReference>
<evidence type="ECO:0000313" key="13">
    <source>
        <dbReference type="EMBL" id="GFY01754.1"/>
    </source>
</evidence>
<keyword evidence="2" id="KW-0378">Hydrolase</keyword>
<feature type="domain" description="AB hydrolase-1" evidence="12">
    <location>
        <begin position="19"/>
        <end position="265"/>
    </location>
</feature>
<dbReference type="AlphaFoldDB" id="A0A8X6RVB8"/>
<dbReference type="Gene3D" id="3.40.50.1820">
    <property type="entry name" value="alpha/beta hydrolase"/>
    <property type="match status" value="1"/>
</dbReference>
<evidence type="ECO:0000256" key="8">
    <source>
        <dbReference type="ARBA" id="ARBA00048283"/>
    </source>
</evidence>
<organism evidence="13 14">
    <name type="scientific">Trichonephila clavipes</name>
    <name type="common">Golden silk orbweaver</name>
    <name type="synonym">Nephila clavipes</name>
    <dbReference type="NCBI Taxonomy" id="2585209"/>
    <lineage>
        <taxon>Eukaryota</taxon>
        <taxon>Metazoa</taxon>
        <taxon>Ecdysozoa</taxon>
        <taxon>Arthropoda</taxon>
        <taxon>Chelicerata</taxon>
        <taxon>Arachnida</taxon>
        <taxon>Araneae</taxon>
        <taxon>Araneomorphae</taxon>
        <taxon>Entelegynae</taxon>
        <taxon>Araneoidea</taxon>
        <taxon>Nephilidae</taxon>
        <taxon>Trichonephila</taxon>
    </lineage>
</organism>
<evidence type="ECO:0000256" key="2">
    <source>
        <dbReference type="ARBA" id="ARBA00022801"/>
    </source>
</evidence>
<reference evidence="13" key="1">
    <citation type="submission" date="2020-08" db="EMBL/GenBank/DDBJ databases">
        <title>Multicomponent nature underlies the extraordinary mechanical properties of spider dragline silk.</title>
        <authorList>
            <person name="Kono N."/>
            <person name="Nakamura H."/>
            <person name="Mori M."/>
            <person name="Yoshida Y."/>
            <person name="Ohtoshi R."/>
            <person name="Malay A.D."/>
            <person name="Moran D.A.P."/>
            <person name="Tomita M."/>
            <person name="Numata K."/>
            <person name="Arakawa K."/>
        </authorList>
    </citation>
    <scope>NUCLEOTIDE SEQUENCE</scope>
</reference>
<dbReference type="SUPFAM" id="SSF53474">
    <property type="entry name" value="alpha/beta-Hydrolases"/>
    <property type="match status" value="1"/>
</dbReference>
<dbReference type="EC" id="3.1.1.116" evidence="3"/>